<dbReference type="Pfam" id="PF13640">
    <property type="entry name" value="2OG-FeII_Oxy_3"/>
    <property type="match status" value="1"/>
</dbReference>
<feature type="domain" description="Prolyl 4-hydroxylase alpha subunit" evidence="7">
    <location>
        <begin position="212"/>
        <end position="405"/>
    </location>
</feature>
<evidence type="ECO:0000313" key="8">
    <source>
        <dbReference type="EMBL" id="EEC17973.1"/>
    </source>
</evidence>
<evidence type="ECO:0000313" key="10">
    <source>
        <dbReference type="Proteomes" id="UP000001555"/>
    </source>
</evidence>
<dbReference type="EMBL" id="ABJB010276659">
    <property type="status" value="NOT_ANNOTATED_CDS"/>
    <property type="molecule type" value="Genomic_DNA"/>
</dbReference>
<dbReference type="EMBL" id="ABJB010246429">
    <property type="status" value="NOT_ANNOTATED_CDS"/>
    <property type="molecule type" value="Genomic_DNA"/>
</dbReference>
<dbReference type="VEuPathDB" id="VectorBase:ISCI013602"/>
<dbReference type="Proteomes" id="UP000001555">
    <property type="component" value="Unassembled WGS sequence"/>
</dbReference>
<dbReference type="FunFam" id="1.25.40.10:FF:002498">
    <property type="entry name" value="Prolyl 4-hydroxylase alpha subunit, putative"/>
    <property type="match status" value="1"/>
</dbReference>
<dbReference type="EnsemblMetazoa" id="ISCW013602-RA">
    <property type="protein sequence ID" value="ISCW013602-PA"/>
    <property type="gene ID" value="ISCW013602"/>
</dbReference>
<keyword evidence="10" id="KW-1185">Reference proteome</keyword>
<accession>B7QGK1</accession>
<protein>
    <submittedName>
        <fullName evidence="8 9">Prolyl 4-hydroxylase alpha subunit, putative</fullName>
        <ecNumber evidence="8">1.14.11.2</ecNumber>
    </submittedName>
</protein>
<sequence>ADSLVDIREMRKQRLLPWDEDFRGLAASLVRLQNTYDLDISGLAKGHLRTEVPQSRTISGRLPLSARDCLNISQVALDQGFYDRAVEWVEQAVRTAAGEGNVTTSKQELDTFHETVVKEVMRFQAVPWEGFFWQTYGVPVRDRMKRSKEYKAELFQEDPQEYQDSQNYKRLCRGEQLRTLKMDSQLRCRYYKGQDGFFKLQPIKLEEFNLKPYIVVLHDVIQDRDLEDLIAFAKPRARNTIPLFRNVKWCTFLKRFCSLLAASTWLFEQNATIASRLNRYLTALLGMGTSDSNFEAEPYQLANYGTGGHYLPHHDYLYDVYEDSDETDDFSQFPSYGDRLATLMIYMSDVEEGGATVFPKLGVRLTPKKVKMVIYKVQPDSSAQKLRALGDCCHLRSSVANKWFRSYGNVFRLPCSTDRYASMAPLV</sequence>
<dbReference type="InterPro" id="IPR013547">
    <property type="entry name" value="P4H_N"/>
</dbReference>
<dbReference type="SMART" id="SM00702">
    <property type="entry name" value="P4Hc"/>
    <property type="match status" value="1"/>
</dbReference>
<name>B7QGK1_IXOSC</name>
<dbReference type="GO" id="GO:0005506">
    <property type="term" value="F:iron ion binding"/>
    <property type="evidence" value="ECO:0007669"/>
    <property type="project" value="InterPro"/>
</dbReference>
<dbReference type="AlphaFoldDB" id="B7QGK1"/>
<dbReference type="STRING" id="6945.B7QGK1"/>
<dbReference type="Gene3D" id="1.25.40.10">
    <property type="entry name" value="Tetratricopeptide repeat domain"/>
    <property type="match status" value="1"/>
</dbReference>
<dbReference type="EMBL" id="ABJB010327024">
    <property type="status" value="NOT_ANNOTATED_CDS"/>
    <property type="molecule type" value="Genomic_DNA"/>
</dbReference>
<evidence type="ECO:0000313" key="9">
    <source>
        <dbReference type="EnsemblMetazoa" id="ISCW013602-PA"/>
    </source>
</evidence>
<dbReference type="Gene3D" id="2.60.120.620">
    <property type="entry name" value="q2cbj1_9rhob like domain"/>
    <property type="match status" value="1"/>
</dbReference>
<keyword evidence="5 8" id="KW-0560">Oxidoreductase</keyword>
<dbReference type="OrthoDB" id="420380at2759"/>
<dbReference type="GO" id="GO:0031418">
    <property type="term" value="F:L-ascorbic acid binding"/>
    <property type="evidence" value="ECO:0007669"/>
    <property type="project" value="UniProtKB-KW"/>
</dbReference>
<evidence type="ECO:0000256" key="5">
    <source>
        <dbReference type="ARBA" id="ARBA00023002"/>
    </source>
</evidence>
<dbReference type="EMBL" id="ABJB010683767">
    <property type="status" value="NOT_ANNOTATED_CDS"/>
    <property type="molecule type" value="Genomic_DNA"/>
</dbReference>
<dbReference type="EC" id="1.14.11.2" evidence="8"/>
<keyword evidence="3" id="KW-0847">Vitamin C</keyword>
<dbReference type="EMBL" id="ABJB010060985">
    <property type="status" value="NOT_ANNOTATED_CDS"/>
    <property type="molecule type" value="Genomic_DNA"/>
</dbReference>
<evidence type="ECO:0000256" key="1">
    <source>
        <dbReference type="ARBA" id="ARBA00001961"/>
    </source>
</evidence>
<dbReference type="InterPro" id="IPR006620">
    <property type="entry name" value="Pro_4_hyd_alph"/>
</dbReference>
<keyword evidence="2" id="KW-0479">Metal-binding</keyword>
<dbReference type="PANTHER" id="PTHR10869:SF244">
    <property type="entry name" value="PROLYL 4-HYDROXYLASE SUBUNIT ALPHA-2"/>
    <property type="match status" value="1"/>
</dbReference>
<dbReference type="EMBL" id="ABJB010545462">
    <property type="status" value="NOT_ANNOTATED_CDS"/>
    <property type="molecule type" value="Genomic_DNA"/>
</dbReference>
<proteinExistence type="predicted"/>
<dbReference type="GO" id="GO:0005783">
    <property type="term" value="C:endoplasmic reticulum"/>
    <property type="evidence" value="ECO:0000318"/>
    <property type="project" value="GO_Central"/>
</dbReference>
<dbReference type="InterPro" id="IPR011990">
    <property type="entry name" value="TPR-like_helical_dom_sf"/>
</dbReference>
<dbReference type="VEuPathDB" id="VectorBase:ISCP_025760"/>
<organism>
    <name type="scientific">Ixodes scapularis</name>
    <name type="common">Black-legged tick</name>
    <name type="synonym">Deer tick</name>
    <dbReference type="NCBI Taxonomy" id="6945"/>
    <lineage>
        <taxon>Eukaryota</taxon>
        <taxon>Metazoa</taxon>
        <taxon>Ecdysozoa</taxon>
        <taxon>Arthropoda</taxon>
        <taxon>Chelicerata</taxon>
        <taxon>Arachnida</taxon>
        <taxon>Acari</taxon>
        <taxon>Parasitiformes</taxon>
        <taxon>Ixodida</taxon>
        <taxon>Ixodoidea</taxon>
        <taxon>Ixodidae</taxon>
        <taxon>Ixodinae</taxon>
        <taxon>Ixodes</taxon>
    </lineage>
</organism>
<dbReference type="VEuPathDB" id="VectorBase:ISCW013602"/>
<reference evidence="9" key="2">
    <citation type="submission" date="2020-05" db="UniProtKB">
        <authorList>
            <consortium name="EnsemblMetazoa"/>
        </authorList>
    </citation>
    <scope>IDENTIFICATION</scope>
    <source>
        <strain evidence="9">wikel</strain>
    </source>
</reference>
<reference evidence="8 10" key="1">
    <citation type="submission" date="2008-03" db="EMBL/GenBank/DDBJ databases">
        <title>Annotation of Ixodes scapularis.</title>
        <authorList>
            <consortium name="Ixodes scapularis Genome Project Consortium"/>
            <person name="Caler E."/>
            <person name="Hannick L.I."/>
            <person name="Bidwell S."/>
            <person name="Joardar V."/>
            <person name="Thiagarajan M."/>
            <person name="Amedeo P."/>
            <person name="Galinsky K.J."/>
            <person name="Schobel S."/>
            <person name="Inman J."/>
            <person name="Hostetler J."/>
            <person name="Miller J."/>
            <person name="Hammond M."/>
            <person name="Megy K."/>
            <person name="Lawson D."/>
            <person name="Kodira C."/>
            <person name="Sutton G."/>
            <person name="Meyer J."/>
            <person name="Hill C.A."/>
            <person name="Birren B."/>
            <person name="Nene V."/>
            <person name="Collins F."/>
            <person name="Alarcon-Chaidez F."/>
            <person name="Wikel S."/>
            <person name="Strausberg R."/>
        </authorList>
    </citation>
    <scope>NUCLEOTIDE SEQUENCE [LARGE SCALE GENOMIC DNA]</scope>
    <source>
        <strain evidence="10">Wikel</strain>
        <strain evidence="8">Wikel colony</strain>
    </source>
</reference>
<dbReference type="EMBL" id="ABJB010944169">
    <property type="status" value="NOT_ANNOTATED_CDS"/>
    <property type="molecule type" value="Genomic_DNA"/>
</dbReference>
<evidence type="ECO:0000256" key="4">
    <source>
        <dbReference type="ARBA" id="ARBA00022964"/>
    </source>
</evidence>
<gene>
    <name evidence="8" type="ORF">IscW_ISCW013602</name>
</gene>
<dbReference type="GO" id="GO:0004656">
    <property type="term" value="F:procollagen-proline 4-dioxygenase activity"/>
    <property type="evidence" value="ECO:0000318"/>
    <property type="project" value="GO_Central"/>
</dbReference>
<evidence type="ECO:0000256" key="3">
    <source>
        <dbReference type="ARBA" id="ARBA00022896"/>
    </source>
</evidence>
<comment type="cofactor">
    <cofactor evidence="1">
        <name>L-ascorbate</name>
        <dbReference type="ChEBI" id="CHEBI:38290"/>
    </cofactor>
</comment>
<dbReference type="HOGENOM" id="CLU_024155_1_0_1"/>
<dbReference type="InterPro" id="IPR045054">
    <property type="entry name" value="P4HA-like"/>
</dbReference>
<dbReference type="PaxDb" id="6945-B7QGK1"/>
<keyword evidence="4" id="KW-0223">Dioxygenase</keyword>
<evidence type="ECO:0000256" key="2">
    <source>
        <dbReference type="ARBA" id="ARBA00022723"/>
    </source>
</evidence>
<dbReference type="PANTHER" id="PTHR10869">
    <property type="entry name" value="PROLYL 4-HYDROXYLASE ALPHA SUBUNIT"/>
    <property type="match status" value="1"/>
</dbReference>
<evidence type="ECO:0000259" key="7">
    <source>
        <dbReference type="SMART" id="SM00702"/>
    </source>
</evidence>
<dbReference type="Pfam" id="PF08336">
    <property type="entry name" value="P4Ha_N"/>
    <property type="match status" value="1"/>
</dbReference>
<evidence type="ECO:0000256" key="6">
    <source>
        <dbReference type="ARBA" id="ARBA00023004"/>
    </source>
</evidence>
<feature type="non-terminal residue" evidence="8">
    <location>
        <position position="1"/>
    </location>
</feature>
<dbReference type="InterPro" id="IPR044862">
    <property type="entry name" value="Pro_4_hyd_alph_FE2OG_OXY"/>
</dbReference>
<keyword evidence="6" id="KW-0408">Iron</keyword>
<dbReference type="EMBL" id="DS932005">
    <property type="protein sequence ID" value="EEC17973.1"/>
    <property type="molecule type" value="Genomic_DNA"/>
</dbReference>